<dbReference type="InterPro" id="IPR058292">
    <property type="entry name" value="DUF7986"/>
</dbReference>
<dbReference type="EMBL" id="CP029550">
    <property type="protein sequence ID" value="AWN40477.1"/>
    <property type="molecule type" value="Genomic_DNA"/>
</dbReference>
<protein>
    <submittedName>
        <fullName evidence="1">Uncharacterized protein</fullName>
    </submittedName>
</protein>
<dbReference type="OrthoDB" id="7988379at2"/>
<gene>
    <name evidence="1" type="ORF">DK389_07955</name>
</gene>
<name>A0A2U8W339_9HYPH</name>
<sequence length="219" mass="23997">MLAEAVKHCRKSDFDRAGKHLDLIDQQQLDDEETFAMLCDVALFEPNQRGRRVIDGFITKRADTLDPADRDLVRRLSSAFFSIFRVSGWHENGGVKLEDLLTPDRRIWLMDENLEASAPEGLVIAMRVFDAGPFHAGFGIVVQPDGEASAFCSSAAARGQPLPVRYSLAAALYGDDIARSAVAGAVEDGIAQGMLDAMMSDILTQPSVSKLGTRRTRRS</sequence>
<proteinExistence type="predicted"/>
<evidence type="ECO:0000313" key="1">
    <source>
        <dbReference type="EMBL" id="AWN40477.1"/>
    </source>
</evidence>
<dbReference type="KEGG" id="mets:DK389_07955"/>
<accession>A0A2U8W339</accession>
<evidence type="ECO:0000313" key="2">
    <source>
        <dbReference type="Proteomes" id="UP000245926"/>
    </source>
</evidence>
<keyword evidence="2" id="KW-1185">Reference proteome</keyword>
<dbReference type="Pfam" id="PF25948">
    <property type="entry name" value="DUF7986"/>
    <property type="match status" value="1"/>
</dbReference>
<reference evidence="2" key="1">
    <citation type="submission" date="2018-05" db="EMBL/GenBank/DDBJ databases">
        <title>Complete Genome Sequence of Methylobacterium sp. 17SD2-17.</title>
        <authorList>
            <person name="Srinivasan S."/>
        </authorList>
    </citation>
    <scope>NUCLEOTIDE SEQUENCE [LARGE SCALE GENOMIC DNA]</scope>
    <source>
        <strain evidence="2">17SD2-17</strain>
    </source>
</reference>
<dbReference type="AlphaFoldDB" id="A0A2U8W339"/>
<dbReference type="Proteomes" id="UP000245926">
    <property type="component" value="Chromosome"/>
</dbReference>
<organism evidence="1 2">
    <name type="scientific">Methylobacterium durans</name>
    <dbReference type="NCBI Taxonomy" id="2202825"/>
    <lineage>
        <taxon>Bacteria</taxon>
        <taxon>Pseudomonadati</taxon>
        <taxon>Pseudomonadota</taxon>
        <taxon>Alphaproteobacteria</taxon>
        <taxon>Hyphomicrobiales</taxon>
        <taxon>Methylobacteriaceae</taxon>
        <taxon>Methylobacterium</taxon>
    </lineage>
</organism>